<keyword evidence="8 10" id="KW-1133">Transmembrane helix</keyword>
<feature type="domain" description="TonB C-terminal" evidence="11">
    <location>
        <begin position="308"/>
        <end position="404"/>
    </location>
</feature>
<dbReference type="NCBIfam" id="TIGR01352">
    <property type="entry name" value="tonB_Cterm"/>
    <property type="match status" value="1"/>
</dbReference>
<keyword evidence="9 10" id="KW-0472">Membrane</keyword>
<dbReference type="Pfam" id="PF03544">
    <property type="entry name" value="TonB_C"/>
    <property type="match status" value="1"/>
</dbReference>
<dbReference type="GO" id="GO:0055085">
    <property type="term" value="P:transmembrane transport"/>
    <property type="evidence" value="ECO:0007669"/>
    <property type="project" value="InterPro"/>
</dbReference>
<dbReference type="InterPro" id="IPR037682">
    <property type="entry name" value="TonB_C"/>
</dbReference>
<evidence type="ECO:0000256" key="1">
    <source>
        <dbReference type="ARBA" id="ARBA00004383"/>
    </source>
</evidence>
<evidence type="ECO:0000256" key="4">
    <source>
        <dbReference type="ARBA" id="ARBA00022475"/>
    </source>
</evidence>
<name>A0A3E1EXJ4_9FLAO</name>
<dbReference type="GO" id="GO:0015031">
    <property type="term" value="P:protein transport"/>
    <property type="evidence" value="ECO:0007669"/>
    <property type="project" value="UniProtKB-KW"/>
</dbReference>
<feature type="transmembrane region" description="Helical" evidence="10">
    <location>
        <begin position="34"/>
        <end position="54"/>
    </location>
</feature>
<dbReference type="AlphaFoldDB" id="A0A3E1EXJ4"/>
<dbReference type="SUPFAM" id="SSF74653">
    <property type="entry name" value="TolA/TonB C-terminal domain"/>
    <property type="match status" value="1"/>
</dbReference>
<dbReference type="PANTHER" id="PTHR33446:SF2">
    <property type="entry name" value="PROTEIN TONB"/>
    <property type="match status" value="1"/>
</dbReference>
<feature type="transmembrane region" description="Helical" evidence="10">
    <location>
        <begin position="255"/>
        <end position="274"/>
    </location>
</feature>
<sequence>MTEFIIFNIYFLICTLVYRFVLDKKGVLKWNRWVLLFMPVSLCLIVKMSSLMTVNSSLFTVELDFITIQNTGFVKDVNFEEYSVSEWILVFYLLGVSVFCIYHIYNFFKLSVLIRKSKLLMLCDDYKVLSSEFNASFFNIIFIQKGLTESEERLILAHEYAHVRQKHSYDRILVLIVQSLCWFNPAVYLWKSDVEKNHEYLADQEVLKSIDRKEYTLFLLEQQLQLNLNQFHLPLSNMSNLKSRVMKMNSKKGSVMSYLVLPVLAVGMMSSRFIPEVHNQNIQSSINYANTEVGNPIENPDEMPEFKGGMDALVNYLSNEIVYPKESMKNNSSGKVFLEAVITEEGKVTKVKVLRGVDEFIDAEAVRVFNAMPDWIPAVKDGRKVACAVTLPIHFALDNTEKGSKE</sequence>
<evidence type="ECO:0000259" key="11">
    <source>
        <dbReference type="PROSITE" id="PS52015"/>
    </source>
</evidence>
<dbReference type="GO" id="GO:0031992">
    <property type="term" value="F:energy transducer activity"/>
    <property type="evidence" value="ECO:0007669"/>
    <property type="project" value="TreeGrafter"/>
</dbReference>
<dbReference type="PANTHER" id="PTHR33446">
    <property type="entry name" value="PROTEIN TONB-RELATED"/>
    <property type="match status" value="1"/>
</dbReference>
<evidence type="ECO:0000256" key="7">
    <source>
        <dbReference type="ARBA" id="ARBA00022927"/>
    </source>
</evidence>
<keyword evidence="3" id="KW-0813">Transport</keyword>
<dbReference type="Gene3D" id="3.30.1150.10">
    <property type="match status" value="1"/>
</dbReference>
<dbReference type="GO" id="GO:0098797">
    <property type="term" value="C:plasma membrane protein complex"/>
    <property type="evidence" value="ECO:0007669"/>
    <property type="project" value="TreeGrafter"/>
</dbReference>
<evidence type="ECO:0000256" key="9">
    <source>
        <dbReference type="ARBA" id="ARBA00023136"/>
    </source>
</evidence>
<comment type="caution">
    <text evidence="12">The sequence shown here is derived from an EMBL/GenBank/DDBJ whole genome shotgun (WGS) entry which is preliminary data.</text>
</comment>
<gene>
    <name evidence="12" type="ORF">DXU93_07605</name>
</gene>
<proteinExistence type="inferred from homology"/>
<keyword evidence="7" id="KW-0653">Protein transport</keyword>
<dbReference type="InterPro" id="IPR006260">
    <property type="entry name" value="TonB/TolA_C"/>
</dbReference>
<evidence type="ECO:0000256" key="8">
    <source>
        <dbReference type="ARBA" id="ARBA00022989"/>
    </source>
</evidence>
<comment type="subcellular location">
    <subcellularLocation>
        <location evidence="1">Cell inner membrane</location>
        <topology evidence="1">Single-pass membrane protein</topology>
        <orientation evidence="1">Periplasmic side</orientation>
    </subcellularLocation>
</comment>
<dbReference type="OrthoDB" id="1522859at2"/>
<evidence type="ECO:0000256" key="3">
    <source>
        <dbReference type="ARBA" id="ARBA00022448"/>
    </source>
</evidence>
<evidence type="ECO:0000256" key="2">
    <source>
        <dbReference type="ARBA" id="ARBA00006555"/>
    </source>
</evidence>
<dbReference type="PROSITE" id="PS52015">
    <property type="entry name" value="TONB_CTD"/>
    <property type="match status" value="1"/>
</dbReference>
<protein>
    <submittedName>
        <fullName evidence="12">TonB family protein</fullName>
    </submittedName>
</protein>
<reference evidence="12 13" key="1">
    <citation type="submission" date="2018-08" db="EMBL/GenBank/DDBJ databases">
        <title>The draft genome squence of Brumimicrobium sp. N62.</title>
        <authorList>
            <person name="Du Z.-J."/>
            <person name="Luo H.-R."/>
        </authorList>
    </citation>
    <scope>NUCLEOTIDE SEQUENCE [LARGE SCALE GENOMIC DNA]</scope>
    <source>
        <strain evidence="12 13">N62</strain>
    </source>
</reference>
<dbReference type="EMBL" id="QURB01000004">
    <property type="protein sequence ID" value="RFC54286.1"/>
    <property type="molecule type" value="Genomic_DNA"/>
</dbReference>
<dbReference type="Pfam" id="PF05569">
    <property type="entry name" value="Peptidase_M56"/>
    <property type="match status" value="1"/>
</dbReference>
<dbReference type="Proteomes" id="UP000257127">
    <property type="component" value="Unassembled WGS sequence"/>
</dbReference>
<feature type="transmembrane region" description="Helical" evidence="10">
    <location>
        <begin position="87"/>
        <end position="108"/>
    </location>
</feature>
<dbReference type="InterPro" id="IPR008756">
    <property type="entry name" value="Peptidase_M56"/>
</dbReference>
<accession>A0A3E1EXJ4</accession>
<evidence type="ECO:0000256" key="6">
    <source>
        <dbReference type="ARBA" id="ARBA00022692"/>
    </source>
</evidence>
<feature type="transmembrane region" description="Helical" evidence="10">
    <location>
        <begin position="6"/>
        <end position="22"/>
    </location>
</feature>
<evidence type="ECO:0000313" key="13">
    <source>
        <dbReference type="Proteomes" id="UP000257127"/>
    </source>
</evidence>
<keyword evidence="6 10" id="KW-0812">Transmembrane</keyword>
<keyword evidence="5" id="KW-0997">Cell inner membrane</keyword>
<evidence type="ECO:0000313" key="12">
    <source>
        <dbReference type="EMBL" id="RFC54286.1"/>
    </source>
</evidence>
<keyword evidence="4" id="KW-1003">Cell membrane</keyword>
<evidence type="ECO:0000256" key="5">
    <source>
        <dbReference type="ARBA" id="ARBA00022519"/>
    </source>
</evidence>
<comment type="similarity">
    <text evidence="2">Belongs to the TonB family.</text>
</comment>
<evidence type="ECO:0000256" key="10">
    <source>
        <dbReference type="SAM" id="Phobius"/>
    </source>
</evidence>
<dbReference type="InterPro" id="IPR051045">
    <property type="entry name" value="TonB-dependent_transducer"/>
</dbReference>
<dbReference type="RefSeq" id="WP_116880687.1">
    <property type="nucleotide sequence ID" value="NZ_QURB01000004.1"/>
</dbReference>
<keyword evidence="13" id="KW-1185">Reference proteome</keyword>
<organism evidence="12 13">
    <name type="scientific">Brumimicrobium aurantiacum</name>
    <dbReference type="NCBI Taxonomy" id="1737063"/>
    <lineage>
        <taxon>Bacteria</taxon>
        <taxon>Pseudomonadati</taxon>
        <taxon>Bacteroidota</taxon>
        <taxon>Flavobacteriia</taxon>
        <taxon>Flavobacteriales</taxon>
        <taxon>Crocinitomicaceae</taxon>
        <taxon>Brumimicrobium</taxon>
    </lineage>
</organism>